<dbReference type="Pfam" id="PF24924">
    <property type="entry name" value="DUF7745"/>
    <property type="match status" value="1"/>
</dbReference>
<proteinExistence type="predicted"/>
<dbReference type="OrthoDB" id="979227at2759"/>
<accession>A0A7J9MZ44</accession>
<dbReference type="PANTHER" id="PTHR48200">
    <property type="entry name" value="PROTEIN, PUTATIVE-RELATED"/>
    <property type="match status" value="1"/>
</dbReference>
<dbReference type="AlphaFoldDB" id="A0A7J9MZ44"/>
<evidence type="ECO:0000313" key="3">
    <source>
        <dbReference type="Proteomes" id="UP000593576"/>
    </source>
</evidence>
<dbReference type="InterPro" id="IPR056647">
    <property type="entry name" value="DUF7745"/>
</dbReference>
<organism evidence="2 3">
    <name type="scientific">Gossypium schwendimanii</name>
    <name type="common">Cotton</name>
    <dbReference type="NCBI Taxonomy" id="34291"/>
    <lineage>
        <taxon>Eukaryota</taxon>
        <taxon>Viridiplantae</taxon>
        <taxon>Streptophyta</taxon>
        <taxon>Embryophyta</taxon>
        <taxon>Tracheophyta</taxon>
        <taxon>Spermatophyta</taxon>
        <taxon>Magnoliopsida</taxon>
        <taxon>eudicotyledons</taxon>
        <taxon>Gunneridae</taxon>
        <taxon>Pentapetalae</taxon>
        <taxon>rosids</taxon>
        <taxon>malvids</taxon>
        <taxon>Malvales</taxon>
        <taxon>Malvaceae</taxon>
        <taxon>Malvoideae</taxon>
        <taxon>Gossypium</taxon>
    </lineage>
</organism>
<evidence type="ECO:0000313" key="2">
    <source>
        <dbReference type="EMBL" id="MBA0876157.1"/>
    </source>
</evidence>
<dbReference type="PANTHER" id="PTHR48200:SF1">
    <property type="entry name" value="AMINOTRANSFERASE-LIKE PLANT MOBILE DOMAIN-CONTAINING PROTEIN"/>
    <property type="match status" value="1"/>
</dbReference>
<protein>
    <recommendedName>
        <fullName evidence="1">DUF7745 domain-containing protein</fullName>
    </recommendedName>
</protein>
<sequence length="53" mass="6331">MDEHLFLALAQYWNPTYSCFTFEKVDLVPTIEEYIALLRYLKIQTDKVYSRPG</sequence>
<name>A0A7J9MZ44_GOSSC</name>
<feature type="domain" description="DUF7745" evidence="1">
    <location>
        <begin position="3"/>
        <end position="50"/>
    </location>
</feature>
<evidence type="ECO:0000259" key="1">
    <source>
        <dbReference type="Pfam" id="PF24924"/>
    </source>
</evidence>
<dbReference type="EMBL" id="JABFAF010263882">
    <property type="protein sequence ID" value="MBA0876157.1"/>
    <property type="molecule type" value="Genomic_DNA"/>
</dbReference>
<dbReference type="Proteomes" id="UP000593576">
    <property type="component" value="Unassembled WGS sequence"/>
</dbReference>
<comment type="caution">
    <text evidence="2">The sequence shown here is derived from an EMBL/GenBank/DDBJ whole genome shotgun (WGS) entry which is preliminary data.</text>
</comment>
<keyword evidence="3" id="KW-1185">Reference proteome</keyword>
<reference evidence="2 3" key="1">
    <citation type="journal article" date="2019" name="Genome Biol. Evol.">
        <title>Insights into the evolution of the New World diploid cottons (Gossypium, subgenus Houzingenia) based on genome sequencing.</title>
        <authorList>
            <person name="Grover C.E."/>
            <person name="Arick M.A. 2nd"/>
            <person name="Thrash A."/>
            <person name="Conover J.L."/>
            <person name="Sanders W.S."/>
            <person name="Peterson D.G."/>
            <person name="Frelichowski J.E."/>
            <person name="Scheffler J.A."/>
            <person name="Scheffler B.E."/>
            <person name="Wendel J.F."/>
        </authorList>
    </citation>
    <scope>NUCLEOTIDE SEQUENCE [LARGE SCALE GENOMIC DNA]</scope>
    <source>
        <strain evidence="2">1</strain>
        <tissue evidence="2">Leaf</tissue>
    </source>
</reference>
<gene>
    <name evidence="2" type="ORF">Goshw_016371</name>
</gene>